<dbReference type="PANTHER" id="PTHR12395:SF9">
    <property type="entry name" value="DECAPPING AND EXORIBONUCLEASE PROTEIN"/>
    <property type="match status" value="1"/>
</dbReference>
<dbReference type="PANTHER" id="PTHR12395">
    <property type="entry name" value="DOM-3 RELATED"/>
    <property type="match status" value="1"/>
</dbReference>
<dbReference type="GO" id="GO:0004518">
    <property type="term" value="F:nuclease activity"/>
    <property type="evidence" value="ECO:0007669"/>
    <property type="project" value="UniProtKB-KW"/>
</dbReference>
<keyword evidence="6" id="KW-1185">Reference proteome</keyword>
<dbReference type="GO" id="GO:0003723">
    <property type="term" value="F:RNA binding"/>
    <property type="evidence" value="ECO:0007669"/>
    <property type="project" value="UniProtKB-KW"/>
</dbReference>
<comment type="cofactor">
    <cofactor evidence="2">
        <name>a divalent metal cation</name>
        <dbReference type="ChEBI" id="CHEBI:60240"/>
    </cofactor>
</comment>
<dbReference type="InterPro" id="IPR013961">
    <property type="entry name" value="RAI1"/>
</dbReference>
<keyword evidence="2" id="KW-0539">Nucleus</keyword>
<proteinExistence type="inferred from homology"/>
<dbReference type="Pfam" id="PF08652">
    <property type="entry name" value="RAI1"/>
    <property type="match status" value="1"/>
</dbReference>
<evidence type="ECO:0000256" key="2">
    <source>
        <dbReference type="RuleBase" id="RU367113"/>
    </source>
</evidence>
<comment type="function">
    <text evidence="2">Decapping enzyme for NAD-capped RNAs: specifically hydrolyzes the nicotinamide adenine dinucleotide (NAD) cap from a subset of RNAs by removing the entire NAD moiety from the 5'-end of an NAD-capped RNA.</text>
</comment>
<dbReference type="GO" id="GO:0005829">
    <property type="term" value="C:cytosol"/>
    <property type="evidence" value="ECO:0007669"/>
    <property type="project" value="TreeGrafter"/>
</dbReference>
<comment type="subcellular location">
    <subcellularLocation>
        <location evidence="2">Nucleus</location>
    </subcellularLocation>
</comment>
<dbReference type="AlphaFoldDB" id="A0AA88HVA0"/>
<organism evidence="5 6">
    <name type="scientific">Artemia franciscana</name>
    <name type="common">Brine shrimp</name>
    <name type="synonym">Artemia sanfranciscana</name>
    <dbReference type="NCBI Taxonomy" id="6661"/>
    <lineage>
        <taxon>Eukaryota</taxon>
        <taxon>Metazoa</taxon>
        <taxon>Ecdysozoa</taxon>
        <taxon>Arthropoda</taxon>
        <taxon>Crustacea</taxon>
        <taxon>Branchiopoda</taxon>
        <taxon>Anostraca</taxon>
        <taxon>Artemiidae</taxon>
        <taxon>Artemia</taxon>
    </lineage>
</organism>
<keyword evidence="2" id="KW-0540">Nuclease</keyword>
<feature type="domain" description="RAI1-like" evidence="4">
    <location>
        <begin position="42"/>
        <end position="372"/>
    </location>
</feature>
<dbReference type="EMBL" id="JAVRJZ010000013">
    <property type="protein sequence ID" value="KAK2714579.1"/>
    <property type="molecule type" value="Genomic_DNA"/>
</dbReference>
<dbReference type="GO" id="GO:0000956">
    <property type="term" value="P:nuclear-transcribed mRNA catabolic process"/>
    <property type="evidence" value="ECO:0007669"/>
    <property type="project" value="TreeGrafter"/>
</dbReference>
<name>A0AA88HVA0_ARTSF</name>
<keyword evidence="2" id="KW-0547">Nucleotide-binding</keyword>
<evidence type="ECO:0000313" key="6">
    <source>
        <dbReference type="Proteomes" id="UP001187531"/>
    </source>
</evidence>
<dbReference type="GO" id="GO:0000166">
    <property type="term" value="F:nucleotide binding"/>
    <property type="evidence" value="ECO:0007669"/>
    <property type="project" value="UniProtKB-KW"/>
</dbReference>
<dbReference type="GO" id="GO:0005634">
    <property type="term" value="C:nucleus"/>
    <property type="evidence" value="ECO:0007669"/>
    <property type="project" value="UniProtKB-SubCell"/>
</dbReference>
<dbReference type="InterPro" id="IPR039039">
    <property type="entry name" value="RAI1-like_fam"/>
</dbReference>
<protein>
    <recommendedName>
        <fullName evidence="2">Decapping nuclease</fullName>
        <ecNumber evidence="2">3.6.1.-</ecNumber>
    </recommendedName>
</protein>
<keyword evidence="2" id="KW-0378">Hydrolase</keyword>
<evidence type="ECO:0000313" key="5">
    <source>
        <dbReference type="EMBL" id="KAK2714579.1"/>
    </source>
</evidence>
<feature type="region of interest" description="Disordered" evidence="3">
    <location>
        <begin position="1"/>
        <end position="20"/>
    </location>
</feature>
<dbReference type="GO" id="GO:0034353">
    <property type="term" value="F:mRNA 5'-diphosphatase activity"/>
    <property type="evidence" value="ECO:0007669"/>
    <property type="project" value="TreeGrafter"/>
</dbReference>
<comment type="similarity">
    <text evidence="1 2">Belongs to the DXO/Dom3Z family.</text>
</comment>
<evidence type="ECO:0000256" key="1">
    <source>
        <dbReference type="ARBA" id="ARBA00006562"/>
    </source>
</evidence>
<keyword evidence="2" id="KW-0479">Metal-binding</keyword>
<evidence type="ECO:0000259" key="4">
    <source>
        <dbReference type="Pfam" id="PF08652"/>
    </source>
</evidence>
<comment type="caution">
    <text evidence="5">The sequence shown here is derived from an EMBL/GenBank/DDBJ whole genome shotgun (WGS) entry which is preliminary data.</text>
</comment>
<keyword evidence="2" id="KW-0694">RNA-binding</keyword>
<sequence>MNHPYEDTLMQRNREETRSAYPESPYAYTASSHAIPKVTLSQPCMEGFYSKNLLGTFHSDLRCLRYYYKDVSFPMNLKIGFETLKVKDEEKTKQEKLNDILKWIKAKEQLNNKTFNFVCFRGLLTTLMVTPYENREGWKISAVKYKDTIYLWQEDTEEKKKRLQNLTLKDKEMCYYGRKFEQYTSTGDVDMLPTTDHPVDENEEFCCVMSSKIGNFRLLYGAEVDCITANKKVTAAVLEKEKTLKDFVELKTSQVIKNIKQERNFKRFKLLKWWAQSFLVGIPKIICGWRNHDGIVSSVEEFATSAIPGKGKDLWSGNACINFLHDILHFIKAELDNLGDLEGGTIEWSPRRPVMFKKLPRDTKSSVLPHWFIE</sequence>
<dbReference type="GO" id="GO:0046872">
    <property type="term" value="F:metal ion binding"/>
    <property type="evidence" value="ECO:0007669"/>
    <property type="project" value="UniProtKB-KW"/>
</dbReference>
<reference evidence="5" key="1">
    <citation type="submission" date="2023-07" db="EMBL/GenBank/DDBJ databases">
        <title>Chromosome-level genome assembly of Artemia franciscana.</title>
        <authorList>
            <person name="Jo E."/>
        </authorList>
    </citation>
    <scope>NUCLEOTIDE SEQUENCE</scope>
    <source>
        <tissue evidence="5">Whole body</tissue>
    </source>
</reference>
<accession>A0AA88HVA0</accession>
<evidence type="ECO:0000256" key="3">
    <source>
        <dbReference type="SAM" id="MobiDB-lite"/>
    </source>
</evidence>
<dbReference type="Proteomes" id="UP001187531">
    <property type="component" value="Unassembled WGS sequence"/>
</dbReference>
<dbReference type="EC" id="3.6.1.-" evidence="2"/>
<dbReference type="GO" id="GO:0110155">
    <property type="term" value="P:NAD-cap decapping"/>
    <property type="evidence" value="ECO:0007669"/>
    <property type="project" value="TreeGrafter"/>
</dbReference>
<gene>
    <name evidence="5" type="ORF">QYM36_008961</name>
</gene>